<evidence type="ECO:0000256" key="1">
    <source>
        <dbReference type="SAM" id="Phobius"/>
    </source>
</evidence>
<protein>
    <recommendedName>
        <fullName evidence="4">Prepilin-type N-terminal cleavage/methylation domain-containing protein</fullName>
    </recommendedName>
</protein>
<keyword evidence="1" id="KW-0812">Transmembrane</keyword>
<feature type="transmembrane region" description="Helical" evidence="1">
    <location>
        <begin position="12"/>
        <end position="32"/>
    </location>
</feature>
<organism evidence="2 3">
    <name type="scientific">Thalassococcus lentus</name>
    <dbReference type="NCBI Taxonomy" id="1210524"/>
    <lineage>
        <taxon>Bacteria</taxon>
        <taxon>Pseudomonadati</taxon>
        <taxon>Pseudomonadota</taxon>
        <taxon>Alphaproteobacteria</taxon>
        <taxon>Rhodobacterales</taxon>
        <taxon>Roseobacteraceae</taxon>
        <taxon>Thalassococcus</taxon>
    </lineage>
</organism>
<keyword evidence="1" id="KW-0472">Membrane</keyword>
<dbReference type="RefSeq" id="WP_271432973.1">
    <property type="nucleotide sequence ID" value="NZ_JAQIOY010000004.1"/>
</dbReference>
<proteinExistence type="predicted"/>
<comment type="caution">
    <text evidence="2">The sequence shown here is derived from an EMBL/GenBank/DDBJ whole genome shotgun (WGS) entry which is preliminary data.</text>
</comment>
<keyword evidence="1" id="KW-1133">Transmembrane helix</keyword>
<gene>
    <name evidence="2" type="ORF">PFY00_12830</name>
</gene>
<evidence type="ECO:0000313" key="3">
    <source>
        <dbReference type="Proteomes" id="UP001210720"/>
    </source>
</evidence>
<name>A0ABT4XUJ9_9RHOB</name>
<evidence type="ECO:0008006" key="4">
    <source>
        <dbReference type="Google" id="ProtNLM"/>
    </source>
</evidence>
<keyword evidence="3" id="KW-1185">Reference proteome</keyword>
<dbReference type="Proteomes" id="UP001210720">
    <property type="component" value="Unassembled WGS sequence"/>
</dbReference>
<evidence type="ECO:0000313" key="2">
    <source>
        <dbReference type="EMBL" id="MDA7425612.1"/>
    </source>
</evidence>
<accession>A0ABT4XUJ9</accession>
<dbReference type="EMBL" id="JAQIOY010000004">
    <property type="protein sequence ID" value="MDA7425612.1"/>
    <property type="molecule type" value="Genomic_DNA"/>
</dbReference>
<sequence length="197" mass="22188">MRRSSNSGVSQLEMMISLIIMALIAALLANVLDFNRQVLDRSTTWSEDTTYHLARHDLRNFIENLPIRYGDHNAQHFFEGTDRSMTFRLSVVGGGDDEELFALALESGTLAITRRSQNIAHPVLSRTTNNLLISYFGRVTGEPDKSWHSTWSDPTFLPDLVKIEWDQNGQPAPPLTLQPAKHARQRYISLSSLVPPG</sequence>
<reference evidence="2 3" key="1">
    <citation type="submission" date="2023-01" db="EMBL/GenBank/DDBJ databases">
        <title>Thalassococcus onchidii sp. nov., isolated from a marine invertebrate from the South China Sea.</title>
        <authorList>
            <person name="Xu S."/>
            <person name="Liu Z."/>
            <person name="Xu Y."/>
        </authorList>
    </citation>
    <scope>NUCLEOTIDE SEQUENCE [LARGE SCALE GENOMIC DNA]</scope>
    <source>
        <strain evidence="2 3">KCTC 32084</strain>
    </source>
</reference>